<dbReference type="OrthoDB" id="9784878at2"/>
<dbReference type="AlphaFoldDB" id="A0A662Z9L5"/>
<gene>
    <name evidence="3" type="ORF">SAMN04487865_100570</name>
</gene>
<name>A0A662Z9L5_9GAMM</name>
<dbReference type="Proteomes" id="UP000243374">
    <property type="component" value="Unassembled WGS sequence"/>
</dbReference>
<feature type="domain" description="AAA+ ATPase" evidence="2">
    <location>
        <begin position="132"/>
        <end position="267"/>
    </location>
</feature>
<protein>
    <submittedName>
        <fullName evidence="3">Chromosomal replication initiation ATPase DnaA</fullName>
    </submittedName>
</protein>
<organism evidence="3 4">
    <name type="scientific">Succinivibrio dextrinosolvens</name>
    <dbReference type="NCBI Taxonomy" id="83771"/>
    <lineage>
        <taxon>Bacteria</taxon>
        <taxon>Pseudomonadati</taxon>
        <taxon>Pseudomonadota</taxon>
        <taxon>Gammaproteobacteria</taxon>
        <taxon>Aeromonadales</taxon>
        <taxon>Succinivibrionaceae</taxon>
        <taxon>Succinivibrio</taxon>
    </lineage>
</organism>
<dbReference type="InterPro" id="IPR020591">
    <property type="entry name" value="Chromosome_initiator_DnaA-like"/>
</dbReference>
<dbReference type="Pfam" id="PF00308">
    <property type="entry name" value="Bac_DnaA"/>
    <property type="match status" value="1"/>
</dbReference>
<dbReference type="SUPFAM" id="SSF52540">
    <property type="entry name" value="P-loop containing nucleoside triphosphate hydrolases"/>
    <property type="match status" value="1"/>
</dbReference>
<dbReference type="SMART" id="SM00382">
    <property type="entry name" value="AAA"/>
    <property type="match status" value="1"/>
</dbReference>
<evidence type="ECO:0000256" key="1">
    <source>
        <dbReference type="RuleBase" id="RU004227"/>
    </source>
</evidence>
<comment type="similarity">
    <text evidence="1">Belongs to the DnaA family.</text>
</comment>
<dbReference type="InterPro" id="IPR013317">
    <property type="entry name" value="DnaA_dom"/>
</dbReference>
<dbReference type="PANTHER" id="PTHR30050:SF2">
    <property type="entry name" value="CHROMOSOMAL REPLICATION INITIATOR PROTEIN DNAA"/>
    <property type="match status" value="1"/>
</dbReference>
<dbReference type="RefSeq" id="WP_074839148.1">
    <property type="nucleotide sequence ID" value="NZ_CP047056.1"/>
</dbReference>
<accession>A0A662Z9L5</accession>
<dbReference type="GO" id="GO:0003688">
    <property type="term" value="F:DNA replication origin binding"/>
    <property type="evidence" value="ECO:0007669"/>
    <property type="project" value="TreeGrafter"/>
</dbReference>
<proteinExistence type="inferred from homology"/>
<sequence>MELYNLWNRTVNKICNASDNALERALFQCLSSQCELRILEQTLYIICSNENIKSSLESFGQKLIEELLKNLDDPGVRVEIILFSAFNEINSNVVVPHSVYLNKTFENFITSKKNQEAVILAKKVSENPGDNDHNPFYVYGDSGVGKTHLLWAIANRINANNPDSRISFLRADNFIRRYIASISEHKDNDTLFSHNTITKKDVLIIDDIHLLGNGEKTQQAFWGMIMDVLSQYQMQLLVSATSEPLNLVTDDSVRLFLQSIKYVKLYPSDFKTKKKIITEKSKELELQLSSDIVACLARHFKSDVRQIEGFIKTLKSMSLINEKPISLIDVESELSRRNS</sequence>
<dbReference type="PANTHER" id="PTHR30050">
    <property type="entry name" value="CHROMOSOMAL REPLICATION INITIATOR PROTEIN DNAA"/>
    <property type="match status" value="1"/>
</dbReference>
<dbReference type="EMBL" id="FOSF01000005">
    <property type="protein sequence ID" value="SFJ87736.1"/>
    <property type="molecule type" value="Genomic_DNA"/>
</dbReference>
<dbReference type="GO" id="GO:0006270">
    <property type="term" value="P:DNA replication initiation"/>
    <property type="evidence" value="ECO:0007669"/>
    <property type="project" value="TreeGrafter"/>
</dbReference>
<reference evidence="3 4" key="1">
    <citation type="submission" date="2016-10" db="EMBL/GenBank/DDBJ databases">
        <authorList>
            <person name="Varghese N."/>
            <person name="Submissions S."/>
        </authorList>
    </citation>
    <scope>NUCLEOTIDE SEQUENCE [LARGE SCALE GENOMIC DNA]</scope>
    <source>
        <strain evidence="3 4">22B</strain>
    </source>
</reference>
<evidence type="ECO:0000313" key="4">
    <source>
        <dbReference type="Proteomes" id="UP000243374"/>
    </source>
</evidence>
<keyword evidence="4" id="KW-1185">Reference proteome</keyword>
<dbReference type="CDD" id="cd00009">
    <property type="entry name" value="AAA"/>
    <property type="match status" value="1"/>
</dbReference>
<evidence type="ECO:0000259" key="2">
    <source>
        <dbReference type="SMART" id="SM00382"/>
    </source>
</evidence>
<dbReference type="InterPro" id="IPR003593">
    <property type="entry name" value="AAA+_ATPase"/>
</dbReference>
<dbReference type="Gene3D" id="1.10.8.60">
    <property type="match status" value="1"/>
</dbReference>
<dbReference type="InterPro" id="IPR027417">
    <property type="entry name" value="P-loop_NTPase"/>
</dbReference>
<dbReference type="Gene3D" id="3.40.50.300">
    <property type="entry name" value="P-loop containing nucleotide triphosphate hydrolases"/>
    <property type="match status" value="1"/>
</dbReference>
<keyword evidence="1" id="KW-0235">DNA replication</keyword>
<evidence type="ECO:0000313" key="3">
    <source>
        <dbReference type="EMBL" id="SFJ87736.1"/>
    </source>
</evidence>
<dbReference type="GO" id="GO:0005886">
    <property type="term" value="C:plasma membrane"/>
    <property type="evidence" value="ECO:0007669"/>
    <property type="project" value="TreeGrafter"/>
</dbReference>
<dbReference type="PRINTS" id="PR00051">
    <property type="entry name" value="DNAA"/>
</dbReference>